<dbReference type="InterPro" id="IPR007657">
    <property type="entry name" value="Glycosyltransferase_61"/>
</dbReference>
<protein>
    <recommendedName>
        <fullName evidence="4">Glycosyltransferase 61 catalytic domain-containing protein</fullName>
    </recommendedName>
</protein>
<keyword evidence="3" id="KW-0325">Glycoprotein</keyword>
<proteinExistence type="predicted"/>
<evidence type="ECO:0000313" key="6">
    <source>
        <dbReference type="Proteomes" id="UP000195633"/>
    </source>
</evidence>
<evidence type="ECO:0000259" key="4">
    <source>
        <dbReference type="Pfam" id="PF04577"/>
    </source>
</evidence>
<keyword evidence="1" id="KW-0328">Glycosyltransferase</keyword>
<dbReference type="RefSeq" id="WP_087636032.1">
    <property type="nucleotide sequence ID" value="NZ_CP021524.1"/>
</dbReference>
<evidence type="ECO:0000313" key="5">
    <source>
        <dbReference type="EMBL" id="ARW11135.1"/>
    </source>
</evidence>
<accession>A0A1Y0UZH2</accession>
<keyword evidence="2" id="KW-0808">Transferase</keyword>
<evidence type="ECO:0000256" key="3">
    <source>
        <dbReference type="ARBA" id="ARBA00023180"/>
    </source>
</evidence>
<dbReference type="InterPro" id="IPR049625">
    <property type="entry name" value="Glyco_transf_61_cat"/>
</dbReference>
<dbReference type="AlphaFoldDB" id="A0A1Y0UZH2"/>
<gene>
    <name evidence="5" type="ORF">S101447_02077</name>
</gene>
<dbReference type="EMBL" id="CP021524">
    <property type="protein sequence ID" value="ARW11135.1"/>
    <property type="molecule type" value="Genomic_DNA"/>
</dbReference>
<feature type="domain" description="Glycosyltransferase 61 catalytic" evidence="4">
    <location>
        <begin position="342"/>
        <end position="522"/>
    </location>
</feature>
<evidence type="ECO:0000256" key="2">
    <source>
        <dbReference type="ARBA" id="ARBA00022679"/>
    </source>
</evidence>
<dbReference type="Proteomes" id="UP000195633">
    <property type="component" value="Chromosome"/>
</dbReference>
<dbReference type="PANTHER" id="PTHR20961">
    <property type="entry name" value="GLYCOSYLTRANSFERASE"/>
    <property type="match status" value="1"/>
</dbReference>
<evidence type="ECO:0000256" key="1">
    <source>
        <dbReference type="ARBA" id="ARBA00022676"/>
    </source>
</evidence>
<dbReference type="Pfam" id="PF04577">
    <property type="entry name" value="Glyco_transf_61"/>
    <property type="match status" value="1"/>
</dbReference>
<organism evidence="5 6">
    <name type="scientific">Acetobacter ascendens</name>
    <dbReference type="NCBI Taxonomy" id="481146"/>
    <lineage>
        <taxon>Bacteria</taxon>
        <taxon>Pseudomonadati</taxon>
        <taxon>Pseudomonadota</taxon>
        <taxon>Alphaproteobacteria</taxon>
        <taxon>Acetobacterales</taxon>
        <taxon>Acetobacteraceae</taxon>
        <taxon>Acetobacter</taxon>
    </lineage>
</organism>
<dbReference type="GO" id="GO:0016757">
    <property type="term" value="F:glycosyltransferase activity"/>
    <property type="evidence" value="ECO:0007669"/>
    <property type="project" value="UniProtKB-KW"/>
</dbReference>
<name>A0A1Y0UZH2_9PROT</name>
<sequence length="577" mass="65088">MSKESISVTIVESGVNVRNILQNFLKDKIVNEVTQESDCSLYPDSDVLICSLELTHAENAQDAVEKAKKYLEKYPAVIFCEPSSCSRDKLKDLGFKSIHENFSENKMFGEINFQFFENLGLQSHVTSVSEYGYEAAYHVRSTYLVPVESTGGVDYDGISRRPDLPIRFPVFNVEFFVLSKFDAPAINLAADVELLQFKALQPNASAGDMLLTNFKSPHEIGEVCYETSDESIAELKERTKDPIYVNDDNATNDLFRAKIDEWLKLTSFAFEKQSVVKLDKCIITGCGFLYSHNHPVARSDYLLPYLTASIYHPIWGSLQKSHPMRKIEGPVIVAFNHLYTNYYHFLAECLNATYLAYKQLASRGAEKISIVTFKLKGFAKDYFDILFSKNENISIIELSESEYIHADEVYYAPELLGFTTPQPCLIAERLDFKNAILSHSGVEVQTNPTDIIYISRRDTSARRICNENELILSLEKLGVKIVQLTGLSVKEQISMFANAGLVIGGHGAGISNSLFMQKTSTMLELIQASYQNVGPMRLAQSSGAQYVSMLFFQDGEGDSWYVDIDRVCRYVKKYKNS</sequence>
<reference evidence="5 6" key="1">
    <citation type="submission" date="2017-05" db="EMBL/GenBank/DDBJ databases">
        <title>Genome sequence of Acetobacter pasteurianus subsp. ascendens strain SRCM101447.</title>
        <authorList>
            <person name="Cho S.H."/>
        </authorList>
    </citation>
    <scope>NUCLEOTIDE SEQUENCE [LARGE SCALE GENOMIC DNA]</scope>
    <source>
        <strain evidence="5 6">SRCM101447</strain>
    </source>
</reference>